<reference evidence="7 8" key="1">
    <citation type="submission" date="2019-07" db="EMBL/GenBank/DDBJ databases">
        <title>Genomic Encyclopedia of Type Strains, Phase III (KMG-III): the genomes of soil and plant-associated and newly described type strains.</title>
        <authorList>
            <person name="Whitman W."/>
        </authorList>
    </citation>
    <scope>NUCLEOTIDE SEQUENCE [LARGE SCALE GENOMIC DNA]</scope>
    <source>
        <strain evidence="7 8">BL24</strain>
    </source>
</reference>
<keyword evidence="4" id="KW-0788">Thiol protease</keyword>
<evidence type="ECO:0000256" key="4">
    <source>
        <dbReference type="ARBA" id="ARBA00022807"/>
    </source>
</evidence>
<proteinExistence type="inferred from homology"/>
<dbReference type="Pfam" id="PF00877">
    <property type="entry name" value="NLPC_P60"/>
    <property type="match status" value="1"/>
</dbReference>
<dbReference type="GO" id="GO:0006508">
    <property type="term" value="P:proteolysis"/>
    <property type="evidence" value="ECO:0007669"/>
    <property type="project" value="UniProtKB-KW"/>
</dbReference>
<dbReference type="AlphaFoldDB" id="A0A5S5CIH7"/>
<feature type="signal peptide" evidence="5">
    <location>
        <begin position="1"/>
        <end position="34"/>
    </location>
</feature>
<dbReference type="Proteomes" id="UP000323257">
    <property type="component" value="Unassembled WGS sequence"/>
</dbReference>
<dbReference type="SUPFAM" id="SSF54001">
    <property type="entry name" value="Cysteine proteinases"/>
    <property type="match status" value="1"/>
</dbReference>
<comment type="similarity">
    <text evidence="1">Belongs to the peptidase C40 family.</text>
</comment>
<evidence type="ECO:0000259" key="6">
    <source>
        <dbReference type="PROSITE" id="PS51935"/>
    </source>
</evidence>
<keyword evidence="5" id="KW-0732">Signal</keyword>
<dbReference type="InterPro" id="IPR051202">
    <property type="entry name" value="Peptidase_C40"/>
</dbReference>
<dbReference type="RefSeq" id="WP_148928484.1">
    <property type="nucleotide sequence ID" value="NZ_VNHS01000002.1"/>
</dbReference>
<dbReference type="PANTHER" id="PTHR47053">
    <property type="entry name" value="MUREIN DD-ENDOPEPTIDASE MEPH-RELATED"/>
    <property type="match status" value="1"/>
</dbReference>
<evidence type="ECO:0000256" key="5">
    <source>
        <dbReference type="SAM" id="SignalP"/>
    </source>
</evidence>
<comment type="caution">
    <text evidence="7">The sequence shown here is derived from an EMBL/GenBank/DDBJ whole genome shotgun (WGS) entry which is preliminary data.</text>
</comment>
<keyword evidence="2" id="KW-0645">Protease</keyword>
<gene>
    <name evidence="7" type="ORF">BCM02_102592</name>
</gene>
<dbReference type="OrthoDB" id="9813118at2"/>
<name>A0A5S5CIH7_9BACL</name>
<accession>A0A5S5CIH7</accession>
<sequence length="159" mass="17036">MHNTRRLRKYAVTGLCAAAGFVAMAFCAPGQGHAATEESLELIDFGKEYIGTPYKIGGSSTASAFDCSSFTQFVFKSDGIKLPRTSTAQAKVGTKVDKGSLSVGDLVFFKTNGRSISHVGIYAGNNQMLHSSSSKGVVLTSMNSSYWKNSYVTARRVKL</sequence>
<dbReference type="PANTHER" id="PTHR47053:SF1">
    <property type="entry name" value="MUREIN DD-ENDOPEPTIDASE MEPH-RELATED"/>
    <property type="match status" value="1"/>
</dbReference>
<evidence type="ECO:0000313" key="8">
    <source>
        <dbReference type="Proteomes" id="UP000323257"/>
    </source>
</evidence>
<feature type="domain" description="NlpC/P60" evidence="6">
    <location>
        <begin position="36"/>
        <end position="158"/>
    </location>
</feature>
<evidence type="ECO:0000256" key="1">
    <source>
        <dbReference type="ARBA" id="ARBA00007074"/>
    </source>
</evidence>
<evidence type="ECO:0000256" key="3">
    <source>
        <dbReference type="ARBA" id="ARBA00022801"/>
    </source>
</evidence>
<keyword evidence="8" id="KW-1185">Reference proteome</keyword>
<dbReference type="Gene3D" id="3.90.1720.10">
    <property type="entry name" value="endopeptidase domain like (from Nostoc punctiforme)"/>
    <property type="match status" value="1"/>
</dbReference>
<dbReference type="PROSITE" id="PS51935">
    <property type="entry name" value="NLPC_P60"/>
    <property type="match status" value="1"/>
</dbReference>
<evidence type="ECO:0000256" key="2">
    <source>
        <dbReference type="ARBA" id="ARBA00022670"/>
    </source>
</evidence>
<dbReference type="EMBL" id="VNHS01000002">
    <property type="protein sequence ID" value="TYP78016.1"/>
    <property type="molecule type" value="Genomic_DNA"/>
</dbReference>
<dbReference type="InterPro" id="IPR000064">
    <property type="entry name" value="NLP_P60_dom"/>
</dbReference>
<protein>
    <submittedName>
        <fullName evidence="7">NlpC/P60 family protein</fullName>
    </submittedName>
</protein>
<evidence type="ECO:0000313" key="7">
    <source>
        <dbReference type="EMBL" id="TYP78016.1"/>
    </source>
</evidence>
<dbReference type="GO" id="GO:0008234">
    <property type="term" value="F:cysteine-type peptidase activity"/>
    <property type="evidence" value="ECO:0007669"/>
    <property type="project" value="UniProtKB-KW"/>
</dbReference>
<organism evidence="7 8">
    <name type="scientific">Paenibacillus methanolicus</name>
    <dbReference type="NCBI Taxonomy" id="582686"/>
    <lineage>
        <taxon>Bacteria</taxon>
        <taxon>Bacillati</taxon>
        <taxon>Bacillota</taxon>
        <taxon>Bacilli</taxon>
        <taxon>Bacillales</taxon>
        <taxon>Paenibacillaceae</taxon>
        <taxon>Paenibacillus</taxon>
    </lineage>
</organism>
<dbReference type="InterPro" id="IPR038765">
    <property type="entry name" value="Papain-like_cys_pep_sf"/>
</dbReference>
<feature type="chain" id="PRO_5024361099" evidence="5">
    <location>
        <begin position="35"/>
        <end position="159"/>
    </location>
</feature>
<keyword evidence="3" id="KW-0378">Hydrolase</keyword>